<dbReference type="PROSITE" id="PS00623">
    <property type="entry name" value="GMC_OXRED_1"/>
    <property type="match status" value="1"/>
</dbReference>
<dbReference type="PROSITE" id="PS51257">
    <property type="entry name" value="PROKAR_LIPOPROTEIN"/>
    <property type="match status" value="1"/>
</dbReference>
<keyword evidence="3 6" id="KW-0285">Flavoprotein</keyword>
<evidence type="ECO:0000256" key="3">
    <source>
        <dbReference type="ARBA" id="ARBA00022630"/>
    </source>
</evidence>
<evidence type="ECO:0000256" key="6">
    <source>
        <dbReference type="RuleBase" id="RU003968"/>
    </source>
</evidence>
<dbReference type="InterPro" id="IPR007867">
    <property type="entry name" value="GMC_OxRtase_C"/>
</dbReference>
<accession>A0A261QW01</accession>
<dbReference type="Pfam" id="PF05199">
    <property type="entry name" value="GMC_oxred_C"/>
    <property type="match status" value="1"/>
</dbReference>
<feature type="binding site" evidence="5">
    <location>
        <position position="225"/>
    </location>
    <ligand>
        <name>FAD</name>
        <dbReference type="ChEBI" id="CHEBI:57692"/>
    </ligand>
</feature>
<keyword evidence="4 5" id="KW-0274">FAD</keyword>
<dbReference type="Proteomes" id="UP000216947">
    <property type="component" value="Unassembled WGS sequence"/>
</dbReference>
<dbReference type="GO" id="GO:0050660">
    <property type="term" value="F:flavin adenine dinucleotide binding"/>
    <property type="evidence" value="ECO:0007669"/>
    <property type="project" value="InterPro"/>
</dbReference>
<protein>
    <submittedName>
        <fullName evidence="9">Choline dehydrogenase</fullName>
    </submittedName>
</protein>
<evidence type="ECO:0000256" key="4">
    <source>
        <dbReference type="ARBA" id="ARBA00022827"/>
    </source>
</evidence>
<gene>
    <name evidence="9" type="ORF">CAL19_18695</name>
</gene>
<dbReference type="PROSITE" id="PS00624">
    <property type="entry name" value="GMC_OXRED_2"/>
    <property type="match status" value="1"/>
</dbReference>
<name>A0A261QW01_9BORD</name>
<evidence type="ECO:0000313" key="9">
    <source>
        <dbReference type="EMBL" id="OZI16697.1"/>
    </source>
</evidence>
<dbReference type="InterPro" id="IPR012132">
    <property type="entry name" value="GMC_OxRdtase"/>
</dbReference>
<evidence type="ECO:0000256" key="1">
    <source>
        <dbReference type="ARBA" id="ARBA00001974"/>
    </source>
</evidence>
<dbReference type="PANTHER" id="PTHR11552">
    <property type="entry name" value="GLUCOSE-METHANOL-CHOLINE GMC OXIDOREDUCTASE"/>
    <property type="match status" value="1"/>
</dbReference>
<feature type="binding site" evidence="5">
    <location>
        <position position="90"/>
    </location>
    <ligand>
        <name>FAD</name>
        <dbReference type="ChEBI" id="CHEBI:57692"/>
    </ligand>
</feature>
<feature type="domain" description="Glucose-methanol-choline oxidoreductase N-terminal" evidence="8">
    <location>
        <begin position="260"/>
        <end position="274"/>
    </location>
</feature>
<feature type="domain" description="Glucose-methanol-choline oxidoreductase N-terminal" evidence="7">
    <location>
        <begin position="88"/>
        <end position="111"/>
    </location>
</feature>
<comment type="cofactor">
    <cofactor evidence="1 5">
        <name>FAD</name>
        <dbReference type="ChEBI" id="CHEBI:57692"/>
    </cofactor>
</comment>
<dbReference type="AlphaFoldDB" id="A0A261QW01"/>
<dbReference type="SUPFAM" id="SSF54373">
    <property type="entry name" value="FAD-linked reductases, C-terminal domain"/>
    <property type="match status" value="1"/>
</dbReference>
<dbReference type="SUPFAM" id="SSF51905">
    <property type="entry name" value="FAD/NAD(P)-binding domain"/>
    <property type="match status" value="1"/>
</dbReference>
<comment type="caution">
    <text evidence="9">The sequence shown here is derived from an EMBL/GenBank/DDBJ whole genome shotgun (WGS) entry which is preliminary data.</text>
</comment>
<dbReference type="PANTHER" id="PTHR11552:SF147">
    <property type="entry name" value="CHOLINE DEHYDROGENASE, MITOCHONDRIAL"/>
    <property type="match status" value="1"/>
</dbReference>
<dbReference type="GO" id="GO:0016614">
    <property type="term" value="F:oxidoreductase activity, acting on CH-OH group of donors"/>
    <property type="evidence" value="ECO:0007669"/>
    <property type="project" value="InterPro"/>
</dbReference>
<keyword evidence="10" id="KW-1185">Reference proteome</keyword>
<dbReference type="EMBL" id="NEVK01000008">
    <property type="protein sequence ID" value="OZI16697.1"/>
    <property type="molecule type" value="Genomic_DNA"/>
</dbReference>
<organism evidence="9 10">
    <name type="scientific">Bordetella genomosp. 7</name>
    <dbReference type="NCBI Taxonomy" id="1416805"/>
    <lineage>
        <taxon>Bacteria</taxon>
        <taxon>Pseudomonadati</taxon>
        <taxon>Pseudomonadota</taxon>
        <taxon>Betaproteobacteria</taxon>
        <taxon>Burkholderiales</taxon>
        <taxon>Alcaligenaceae</taxon>
        <taxon>Bordetella</taxon>
    </lineage>
</organism>
<dbReference type="Pfam" id="PF00732">
    <property type="entry name" value="GMC_oxred_N"/>
    <property type="match status" value="1"/>
</dbReference>
<dbReference type="InterPro" id="IPR000172">
    <property type="entry name" value="GMC_OxRdtase_N"/>
</dbReference>
<dbReference type="Gene3D" id="3.50.50.60">
    <property type="entry name" value="FAD/NAD(P)-binding domain"/>
    <property type="match status" value="1"/>
</dbReference>
<dbReference type="RefSeq" id="WP_026640569.1">
    <property type="nucleotide sequence ID" value="NZ_NEVI01000023.1"/>
</dbReference>
<dbReference type="Gene3D" id="3.30.560.10">
    <property type="entry name" value="Glucose Oxidase, domain 3"/>
    <property type="match status" value="1"/>
</dbReference>
<reference evidence="10" key="1">
    <citation type="submission" date="2017-05" db="EMBL/GenBank/DDBJ databases">
        <title>Complete and WGS of Bordetella genogroups.</title>
        <authorList>
            <person name="Spilker T."/>
            <person name="Lipuma J."/>
        </authorList>
    </citation>
    <scope>NUCLEOTIDE SEQUENCE [LARGE SCALE GENOMIC DNA]</scope>
    <source>
        <strain evidence="10">AU18089</strain>
    </source>
</reference>
<dbReference type="PIRSF" id="PIRSF000137">
    <property type="entry name" value="Alcohol_oxidase"/>
    <property type="match status" value="1"/>
</dbReference>
<proteinExistence type="inferred from homology"/>
<dbReference type="InterPro" id="IPR036188">
    <property type="entry name" value="FAD/NAD-bd_sf"/>
</dbReference>
<comment type="similarity">
    <text evidence="2 6">Belongs to the GMC oxidoreductase family.</text>
</comment>
<evidence type="ECO:0000313" key="10">
    <source>
        <dbReference type="Proteomes" id="UP000216947"/>
    </source>
</evidence>
<evidence type="ECO:0000256" key="5">
    <source>
        <dbReference type="PIRSR" id="PIRSR000137-2"/>
    </source>
</evidence>
<evidence type="ECO:0000259" key="7">
    <source>
        <dbReference type="PROSITE" id="PS00623"/>
    </source>
</evidence>
<sequence length="542" mass="58777">MSRDTGRPGGYDYIIVGAGSAGCVLANRLSADPRCRVLLIEAGGSSRNFWLRLPIGYFRTIYDPRFSWQFSTEPQQATGNRTIVWPRGRVLGGSSAINGLLYIRGQHADFDDWQRLGADGWSYRQVLPFFKRSERYQGGANEYHGASGELCVSDLRNNHPYCHAWLQAGAEAGFAHNPDFNGAQTEGLGSYQLTLRGHWRCDAATAFLLPVLARPNLKVLTHAHVTRVLIRQGRATGVEWLRDGVVESARAESEVLLAAGALQSPQLLQLSGVGPAALLQQHGIAVTADLPAVGENLQDHYQARVVVKLRKKMSLNDQSRSIAGLASMGAQWLFSQSGPLTVGAGQMGGMVCSRYAQGGRPDLLFNVMPLSVDKPGDPLHRFSGFSASATQCRPLSRGHVRIRSADALQPPAIVTNYLTEPHDARVLVDGLKILRDIFRQPSFRDLVTSEEYMPGNAVTDDASLEQFARHNGGTVFHASGSCKMGKDESAVVDPELRVHGVSALRVIDASVMPAMVSTNTNAASIMIGEKGADLVLRAAGRR</sequence>
<dbReference type="OrthoDB" id="9785276at2"/>
<evidence type="ECO:0000256" key="2">
    <source>
        <dbReference type="ARBA" id="ARBA00010790"/>
    </source>
</evidence>
<evidence type="ECO:0000259" key="8">
    <source>
        <dbReference type="PROSITE" id="PS00624"/>
    </source>
</evidence>